<name>A0A1B7X2Q1_APHFL</name>
<organism evidence="2 3">
    <name type="scientific">Aphanizomenon flos-aquae WA102</name>
    <dbReference type="NCBI Taxonomy" id="1710896"/>
    <lineage>
        <taxon>Bacteria</taxon>
        <taxon>Bacillati</taxon>
        <taxon>Cyanobacteriota</taxon>
        <taxon>Cyanophyceae</taxon>
        <taxon>Nostocales</taxon>
        <taxon>Aphanizomenonaceae</taxon>
        <taxon>Aphanizomenon</taxon>
    </lineage>
</organism>
<comment type="caution">
    <text evidence="2">The sequence shown here is derived from an EMBL/GenBank/DDBJ whole genome shotgun (WGS) entry which is preliminary data.</text>
</comment>
<sequence length="69" mass="8233">MVRCVIIFAAPIYYLKTLDANIKRFFVFTTKYKYNIDAILMFLLTILLQYVTVVVENKNKNKHKKNTKK</sequence>
<keyword evidence="1" id="KW-0472">Membrane</keyword>
<dbReference type="EMBL" id="LJOW01000048">
    <property type="protein sequence ID" value="OBQ43622.1"/>
    <property type="molecule type" value="Genomic_DNA"/>
</dbReference>
<reference evidence="2 3" key="1">
    <citation type="submission" date="2015-09" db="EMBL/GenBank/DDBJ databases">
        <title>Aphanizomenon flos-aquae WA102.</title>
        <authorList>
            <person name="Driscoll C."/>
        </authorList>
    </citation>
    <scope>NUCLEOTIDE SEQUENCE [LARGE SCALE GENOMIC DNA]</scope>
    <source>
        <strain evidence="2">WA102</strain>
    </source>
</reference>
<dbReference type="AlphaFoldDB" id="A0A1B7X2Q1"/>
<gene>
    <name evidence="2" type="ORF">AN484_11505</name>
</gene>
<keyword evidence="1" id="KW-1133">Transmembrane helix</keyword>
<accession>A0A1B7X2Q1</accession>
<protein>
    <submittedName>
        <fullName evidence="2">Uncharacterized protein</fullName>
    </submittedName>
</protein>
<feature type="transmembrane region" description="Helical" evidence="1">
    <location>
        <begin position="36"/>
        <end position="55"/>
    </location>
</feature>
<evidence type="ECO:0000313" key="3">
    <source>
        <dbReference type="Proteomes" id="UP000092093"/>
    </source>
</evidence>
<dbReference type="Proteomes" id="UP000092093">
    <property type="component" value="Unassembled WGS sequence"/>
</dbReference>
<proteinExistence type="predicted"/>
<evidence type="ECO:0000313" key="2">
    <source>
        <dbReference type="EMBL" id="OBQ43622.1"/>
    </source>
</evidence>
<keyword evidence="1" id="KW-0812">Transmembrane</keyword>
<evidence type="ECO:0000256" key="1">
    <source>
        <dbReference type="SAM" id="Phobius"/>
    </source>
</evidence>